<comment type="caution">
    <text evidence="1">The sequence shown here is derived from an EMBL/GenBank/DDBJ whole genome shotgun (WGS) entry which is preliminary data.</text>
</comment>
<evidence type="ECO:0000313" key="1">
    <source>
        <dbReference type="EMBL" id="KAH3883344.1"/>
    </source>
</evidence>
<sequence length="55" mass="6171">MQRGSIGCDGGIGFRKDDAYERNRRTSSVYVRKDNVERGAVWKAAETSSWICSAE</sequence>
<keyword evidence="2" id="KW-1185">Reference proteome</keyword>
<name>A0A9D4MX49_DREPO</name>
<protein>
    <submittedName>
        <fullName evidence="1">Uncharacterized protein</fullName>
    </submittedName>
</protein>
<proteinExistence type="predicted"/>
<organism evidence="1 2">
    <name type="scientific">Dreissena polymorpha</name>
    <name type="common">Zebra mussel</name>
    <name type="synonym">Mytilus polymorpha</name>
    <dbReference type="NCBI Taxonomy" id="45954"/>
    <lineage>
        <taxon>Eukaryota</taxon>
        <taxon>Metazoa</taxon>
        <taxon>Spiralia</taxon>
        <taxon>Lophotrochozoa</taxon>
        <taxon>Mollusca</taxon>
        <taxon>Bivalvia</taxon>
        <taxon>Autobranchia</taxon>
        <taxon>Heteroconchia</taxon>
        <taxon>Euheterodonta</taxon>
        <taxon>Imparidentia</taxon>
        <taxon>Neoheterodontei</taxon>
        <taxon>Myida</taxon>
        <taxon>Dreissenoidea</taxon>
        <taxon>Dreissenidae</taxon>
        <taxon>Dreissena</taxon>
    </lineage>
</organism>
<dbReference type="Proteomes" id="UP000828390">
    <property type="component" value="Unassembled WGS sequence"/>
</dbReference>
<gene>
    <name evidence="1" type="ORF">DPMN_007299</name>
</gene>
<reference evidence="1" key="2">
    <citation type="submission" date="2020-11" db="EMBL/GenBank/DDBJ databases">
        <authorList>
            <person name="McCartney M.A."/>
            <person name="Auch B."/>
            <person name="Kono T."/>
            <person name="Mallez S."/>
            <person name="Becker A."/>
            <person name="Gohl D.M."/>
            <person name="Silverstein K.A.T."/>
            <person name="Koren S."/>
            <person name="Bechman K.B."/>
            <person name="Herman A."/>
            <person name="Abrahante J.E."/>
            <person name="Garbe J."/>
        </authorList>
    </citation>
    <scope>NUCLEOTIDE SEQUENCE</scope>
    <source>
        <strain evidence="1">Duluth1</strain>
        <tissue evidence="1">Whole animal</tissue>
    </source>
</reference>
<dbReference type="AlphaFoldDB" id="A0A9D4MX49"/>
<reference evidence="1" key="1">
    <citation type="journal article" date="2019" name="bioRxiv">
        <title>The Genome of the Zebra Mussel, Dreissena polymorpha: A Resource for Invasive Species Research.</title>
        <authorList>
            <person name="McCartney M.A."/>
            <person name="Auch B."/>
            <person name="Kono T."/>
            <person name="Mallez S."/>
            <person name="Zhang Y."/>
            <person name="Obille A."/>
            <person name="Becker A."/>
            <person name="Abrahante J.E."/>
            <person name="Garbe J."/>
            <person name="Badalamenti J.P."/>
            <person name="Herman A."/>
            <person name="Mangelson H."/>
            <person name="Liachko I."/>
            <person name="Sullivan S."/>
            <person name="Sone E.D."/>
            <person name="Koren S."/>
            <person name="Silverstein K.A.T."/>
            <person name="Beckman K.B."/>
            <person name="Gohl D.M."/>
        </authorList>
    </citation>
    <scope>NUCLEOTIDE SEQUENCE</scope>
    <source>
        <strain evidence="1">Duluth1</strain>
        <tissue evidence="1">Whole animal</tissue>
    </source>
</reference>
<evidence type="ECO:0000313" key="2">
    <source>
        <dbReference type="Proteomes" id="UP000828390"/>
    </source>
</evidence>
<dbReference type="EMBL" id="JAIWYP010000001">
    <property type="protein sequence ID" value="KAH3883344.1"/>
    <property type="molecule type" value="Genomic_DNA"/>
</dbReference>
<accession>A0A9D4MX49</accession>